<gene>
    <name evidence="12" type="primary">fliJ</name>
    <name evidence="12" type="ORF">AC625_07760</name>
</gene>
<keyword evidence="6" id="KW-0145">Chemotaxis</keyword>
<evidence type="ECO:0000313" key="12">
    <source>
        <dbReference type="EMBL" id="KMY49449.1"/>
    </source>
</evidence>
<dbReference type="GO" id="GO:0015031">
    <property type="term" value="P:protein transport"/>
    <property type="evidence" value="ECO:0007669"/>
    <property type="project" value="UniProtKB-KW"/>
</dbReference>
<dbReference type="InterPro" id="IPR012823">
    <property type="entry name" value="Flagell_FliJ"/>
</dbReference>
<keyword evidence="13" id="KW-1185">Reference proteome</keyword>
<sequence>MIYQYKFDKILTIKENEKNDVLVKYNETIKKFEEVAEKLYKLLKKKEDLLQFQQEKLTQGLTVQEIRHNQQFMDNLENIIMHNQKEVIKARQAMNTQQSKLMEKNIEVKKYEKIKEKDFQKFLEEIKEVENKDMDEISIRQFLSKG</sequence>
<keyword evidence="9" id="KW-0472">Membrane</keyword>
<dbReference type="AlphaFoldDB" id="A0A0K9GRX4"/>
<dbReference type="InterPro" id="IPR053716">
    <property type="entry name" value="Flag_assembly_chemotaxis_eff"/>
</dbReference>
<dbReference type="Gene3D" id="1.10.287.1700">
    <property type="match status" value="1"/>
</dbReference>
<name>A0A0K9GRX4_9BACI</name>
<keyword evidence="12" id="KW-0282">Flagellum</keyword>
<dbReference type="NCBIfam" id="TIGR02473">
    <property type="entry name" value="flagell_FliJ"/>
    <property type="match status" value="1"/>
</dbReference>
<evidence type="ECO:0000313" key="13">
    <source>
        <dbReference type="Proteomes" id="UP000037146"/>
    </source>
</evidence>
<protein>
    <recommendedName>
        <fullName evidence="3">Flagellar FliJ protein</fullName>
    </recommendedName>
</protein>
<keyword evidence="11" id="KW-0175">Coiled coil</keyword>
<dbReference type="EMBL" id="LFZW01000001">
    <property type="protein sequence ID" value="KMY49449.1"/>
    <property type="molecule type" value="Genomic_DNA"/>
</dbReference>
<evidence type="ECO:0000256" key="3">
    <source>
        <dbReference type="ARBA" id="ARBA00020392"/>
    </source>
</evidence>
<dbReference type="Proteomes" id="UP000037146">
    <property type="component" value="Unassembled WGS sequence"/>
</dbReference>
<keyword evidence="4" id="KW-0813">Transport</keyword>
<evidence type="ECO:0000256" key="1">
    <source>
        <dbReference type="ARBA" id="ARBA00004413"/>
    </source>
</evidence>
<evidence type="ECO:0000256" key="11">
    <source>
        <dbReference type="SAM" id="Coils"/>
    </source>
</evidence>
<keyword evidence="10" id="KW-1006">Bacterial flagellum protein export</keyword>
<proteinExistence type="inferred from homology"/>
<organism evidence="12 13">
    <name type="scientific">Peribacillus loiseleuriae</name>
    <dbReference type="NCBI Taxonomy" id="1679170"/>
    <lineage>
        <taxon>Bacteria</taxon>
        <taxon>Bacillati</taxon>
        <taxon>Bacillota</taxon>
        <taxon>Bacilli</taxon>
        <taxon>Bacillales</taxon>
        <taxon>Bacillaceae</taxon>
        <taxon>Peribacillus</taxon>
    </lineage>
</organism>
<dbReference type="RefSeq" id="WP_049680780.1">
    <property type="nucleotide sequence ID" value="NZ_LFZW01000001.1"/>
</dbReference>
<dbReference type="OrthoDB" id="2968361at2"/>
<dbReference type="PATRIC" id="fig|1679170.3.peg.1663"/>
<evidence type="ECO:0000256" key="5">
    <source>
        <dbReference type="ARBA" id="ARBA00022475"/>
    </source>
</evidence>
<dbReference type="GO" id="GO:0009288">
    <property type="term" value="C:bacterial-type flagellum"/>
    <property type="evidence" value="ECO:0007669"/>
    <property type="project" value="InterPro"/>
</dbReference>
<dbReference type="GO" id="GO:0044781">
    <property type="term" value="P:bacterial-type flagellum organization"/>
    <property type="evidence" value="ECO:0007669"/>
    <property type="project" value="UniProtKB-KW"/>
</dbReference>
<accession>A0A0K9GRX4</accession>
<evidence type="ECO:0000256" key="8">
    <source>
        <dbReference type="ARBA" id="ARBA00022927"/>
    </source>
</evidence>
<comment type="caution">
    <text evidence="12">The sequence shown here is derived from an EMBL/GenBank/DDBJ whole genome shotgun (WGS) entry which is preliminary data.</text>
</comment>
<evidence type="ECO:0000256" key="10">
    <source>
        <dbReference type="ARBA" id="ARBA00023225"/>
    </source>
</evidence>
<dbReference type="GO" id="GO:0005886">
    <property type="term" value="C:plasma membrane"/>
    <property type="evidence" value="ECO:0007669"/>
    <property type="project" value="UniProtKB-SubCell"/>
</dbReference>
<comment type="subcellular location">
    <subcellularLocation>
        <location evidence="1">Cell membrane</location>
        <topology evidence="1">Peripheral membrane protein</topology>
        <orientation evidence="1">Cytoplasmic side</orientation>
    </subcellularLocation>
</comment>
<feature type="coiled-coil region" evidence="11">
    <location>
        <begin position="29"/>
        <end position="56"/>
    </location>
</feature>
<keyword evidence="5" id="KW-1003">Cell membrane</keyword>
<keyword evidence="12" id="KW-0969">Cilium</keyword>
<dbReference type="Pfam" id="PF02050">
    <property type="entry name" value="FliJ"/>
    <property type="match status" value="1"/>
</dbReference>
<comment type="similarity">
    <text evidence="2">Belongs to the FliJ family.</text>
</comment>
<evidence type="ECO:0000256" key="2">
    <source>
        <dbReference type="ARBA" id="ARBA00010004"/>
    </source>
</evidence>
<dbReference type="STRING" id="1679170.AC625_07760"/>
<dbReference type="GO" id="GO:0071973">
    <property type="term" value="P:bacterial-type flagellum-dependent cell motility"/>
    <property type="evidence" value="ECO:0007669"/>
    <property type="project" value="InterPro"/>
</dbReference>
<keyword evidence="12" id="KW-0966">Cell projection</keyword>
<dbReference type="GO" id="GO:0006935">
    <property type="term" value="P:chemotaxis"/>
    <property type="evidence" value="ECO:0007669"/>
    <property type="project" value="UniProtKB-KW"/>
</dbReference>
<keyword evidence="7" id="KW-1005">Bacterial flagellum biogenesis</keyword>
<evidence type="ECO:0000256" key="6">
    <source>
        <dbReference type="ARBA" id="ARBA00022500"/>
    </source>
</evidence>
<evidence type="ECO:0000256" key="7">
    <source>
        <dbReference type="ARBA" id="ARBA00022795"/>
    </source>
</evidence>
<evidence type="ECO:0000256" key="4">
    <source>
        <dbReference type="ARBA" id="ARBA00022448"/>
    </source>
</evidence>
<evidence type="ECO:0000256" key="9">
    <source>
        <dbReference type="ARBA" id="ARBA00023136"/>
    </source>
</evidence>
<reference evidence="13" key="1">
    <citation type="submission" date="2015-07" db="EMBL/GenBank/DDBJ databases">
        <title>Genome sequencing project for genomic taxonomy and phylogenomics of Bacillus-like bacteria.</title>
        <authorList>
            <person name="Liu B."/>
            <person name="Wang J."/>
            <person name="Zhu Y."/>
            <person name="Liu G."/>
            <person name="Chen Q."/>
            <person name="Chen Z."/>
            <person name="Lan J."/>
            <person name="Che J."/>
            <person name="Ge C."/>
            <person name="Shi H."/>
            <person name="Pan Z."/>
            <person name="Liu X."/>
        </authorList>
    </citation>
    <scope>NUCLEOTIDE SEQUENCE [LARGE SCALE GENOMIC DNA]</scope>
    <source>
        <strain evidence="13">FJAT-27997</strain>
    </source>
</reference>
<keyword evidence="8" id="KW-0653">Protein transport</keyword>